<keyword evidence="2" id="KW-1185">Reference proteome</keyword>
<evidence type="ECO:0000313" key="1">
    <source>
        <dbReference type="EMBL" id="MBE9255548.1"/>
    </source>
</evidence>
<dbReference type="RefSeq" id="WP_190598111.1">
    <property type="nucleotide sequence ID" value="NZ_JADEVV010000069.1"/>
</dbReference>
<reference evidence="1 2" key="1">
    <citation type="submission" date="2020-10" db="EMBL/GenBank/DDBJ databases">
        <authorList>
            <person name="Castelo-Branco R."/>
            <person name="Eusebio N."/>
            <person name="Adriana R."/>
            <person name="Vieira A."/>
            <person name="Brugerolle De Fraissinette N."/>
            <person name="Rezende De Castro R."/>
            <person name="Schneider M.P."/>
            <person name="Vasconcelos V."/>
            <person name="Leao P.N."/>
        </authorList>
    </citation>
    <scope>NUCLEOTIDE SEQUENCE [LARGE SCALE GENOMIC DNA]</scope>
    <source>
        <strain evidence="1 2">LEGE 00031</strain>
    </source>
</reference>
<evidence type="ECO:0000313" key="2">
    <source>
        <dbReference type="Proteomes" id="UP000658720"/>
    </source>
</evidence>
<sequence>MSSPKSKAITVRPTPPLSPRLAAEEKFKQEKLHDTELLLQDMFIREEATIKLILDSLYDIGAINIINKKFPFRPLNRLLKSIVGVPKPIARILLFRWFVANCPGLLTNFLHSKVRFK</sequence>
<gene>
    <name evidence="1" type="ORF">IQ217_17240</name>
</gene>
<dbReference type="EMBL" id="JADEVV010000069">
    <property type="protein sequence ID" value="MBE9255548.1"/>
    <property type="molecule type" value="Genomic_DNA"/>
</dbReference>
<organism evidence="1 2">
    <name type="scientific">Synechocystis salina LEGE 00031</name>
    <dbReference type="NCBI Taxonomy" id="1828736"/>
    <lineage>
        <taxon>Bacteria</taxon>
        <taxon>Bacillati</taxon>
        <taxon>Cyanobacteriota</taxon>
        <taxon>Cyanophyceae</taxon>
        <taxon>Synechococcales</taxon>
        <taxon>Merismopediaceae</taxon>
        <taxon>Synechocystis</taxon>
    </lineage>
</organism>
<comment type="caution">
    <text evidence="1">The sequence shown here is derived from an EMBL/GenBank/DDBJ whole genome shotgun (WGS) entry which is preliminary data.</text>
</comment>
<dbReference type="Proteomes" id="UP000658720">
    <property type="component" value="Unassembled WGS sequence"/>
</dbReference>
<name>A0ABR9VYU8_9SYNC</name>
<proteinExistence type="predicted"/>
<protein>
    <submittedName>
        <fullName evidence="1">Uncharacterized protein</fullName>
    </submittedName>
</protein>
<accession>A0ABR9VYU8</accession>